<dbReference type="AlphaFoldDB" id="A0A4R7Q7G0"/>
<evidence type="ECO:0000313" key="3">
    <source>
        <dbReference type="Proteomes" id="UP000294689"/>
    </source>
</evidence>
<evidence type="ECO:0000313" key="2">
    <source>
        <dbReference type="EMBL" id="TDU43488.1"/>
    </source>
</evidence>
<dbReference type="InterPro" id="IPR041304">
    <property type="entry name" value="AbiTii"/>
</dbReference>
<name>A0A4R7Q7G0_9FLAO</name>
<dbReference type="RefSeq" id="WP_133756944.1">
    <property type="nucleotide sequence ID" value="NZ_SOBW01000007.1"/>
</dbReference>
<dbReference type="Proteomes" id="UP000294689">
    <property type="component" value="Unassembled WGS sequence"/>
</dbReference>
<protein>
    <recommendedName>
        <fullName evidence="1">AbiTii domain-containing protein</fullName>
    </recommendedName>
</protein>
<comment type="caution">
    <text evidence="2">The sequence shown here is derived from an EMBL/GenBank/DDBJ whole genome shotgun (WGS) entry which is preliminary data.</text>
</comment>
<sequence>MKLIADIINELIDTEKSISSPLLKTKVLASRTQNAQLLDWVSNELEGYSLKDTLPKHRIYRCQLIGTYTVGYTQYNNQPIPTDGLPESLEDSVRSVEFYQSISGLENLYKNCTSGVLEMPLRAELTGVIGYNWQKLGNPYLHLINTRKKIAAGTITEIISVVRNRLLDFMLKIDEEYGNITDITELKTKKDEINTIMSQTIINTSGDGNVVNTGNKAKIEAKIKITKGNKEELIKHLQNLGLNSEDTDDLAEIIDTEEPNQKTKIFGTKVNAWTTKMLGKALDGSWKVGIGTAGSLLAEAIGKYYGF</sequence>
<gene>
    <name evidence="2" type="ORF">BXY82_0900</name>
</gene>
<feature type="domain" description="AbiTii" evidence="1">
    <location>
        <begin position="2"/>
        <end position="197"/>
    </location>
</feature>
<dbReference type="OrthoDB" id="766804at2"/>
<dbReference type="EMBL" id="SOBW01000007">
    <property type="protein sequence ID" value="TDU43488.1"/>
    <property type="molecule type" value="Genomic_DNA"/>
</dbReference>
<evidence type="ECO:0000259" key="1">
    <source>
        <dbReference type="Pfam" id="PF18864"/>
    </source>
</evidence>
<reference evidence="2 3" key="1">
    <citation type="submission" date="2019-03" db="EMBL/GenBank/DDBJ databases">
        <title>Genomic Encyclopedia of Archaeal and Bacterial Type Strains, Phase II (KMG-II): from individual species to whole genera.</title>
        <authorList>
            <person name="Goeker M."/>
        </authorList>
    </citation>
    <scope>NUCLEOTIDE SEQUENCE [LARGE SCALE GENOMIC DNA]</scope>
    <source>
        <strain evidence="2 3">DSM 28135</strain>
    </source>
</reference>
<organism evidence="2 3">
    <name type="scientific">Gelidibacter sediminis</name>
    <dbReference type="NCBI Taxonomy" id="1608710"/>
    <lineage>
        <taxon>Bacteria</taxon>
        <taxon>Pseudomonadati</taxon>
        <taxon>Bacteroidota</taxon>
        <taxon>Flavobacteriia</taxon>
        <taxon>Flavobacteriales</taxon>
        <taxon>Flavobacteriaceae</taxon>
        <taxon>Gelidibacter</taxon>
    </lineage>
</organism>
<accession>A0A4R7Q7G0</accession>
<proteinExistence type="predicted"/>
<keyword evidence="3" id="KW-1185">Reference proteome</keyword>
<dbReference type="Pfam" id="PF18864">
    <property type="entry name" value="AbiTii"/>
    <property type="match status" value="1"/>
</dbReference>